<proteinExistence type="predicted"/>
<dbReference type="OrthoDB" id="3365698at2759"/>
<evidence type="ECO:0000313" key="1">
    <source>
        <dbReference type="EMBL" id="KIJ26204.1"/>
    </source>
</evidence>
<evidence type="ECO:0008006" key="3">
    <source>
        <dbReference type="Google" id="ProtNLM"/>
    </source>
</evidence>
<dbReference type="AlphaFoldDB" id="A0A0C9TWI6"/>
<dbReference type="Proteomes" id="UP000054279">
    <property type="component" value="Unassembled WGS sequence"/>
</dbReference>
<gene>
    <name evidence="1" type="ORF">M422DRAFT_96580</name>
</gene>
<name>A0A0C9TWI6_SPHS4</name>
<sequence>MEEEISVLRHKLNYLEDQRYHKQLDTDRMKGLQAPIRRIPSEILAEIFIQVLHTWCYPDTERNAFPVHNVSLSTPPLLLLQVCRKWYRVVLQTPGLFTILPLEEFTSQDPLEYIPKWLNKCGSLPLHISLPGH</sequence>
<accession>A0A0C9TWI6</accession>
<reference evidence="1 2" key="1">
    <citation type="submission" date="2014-06" db="EMBL/GenBank/DDBJ databases">
        <title>Evolutionary Origins and Diversification of the Mycorrhizal Mutualists.</title>
        <authorList>
            <consortium name="DOE Joint Genome Institute"/>
            <consortium name="Mycorrhizal Genomics Consortium"/>
            <person name="Kohler A."/>
            <person name="Kuo A."/>
            <person name="Nagy L.G."/>
            <person name="Floudas D."/>
            <person name="Copeland A."/>
            <person name="Barry K.W."/>
            <person name="Cichocki N."/>
            <person name="Veneault-Fourrey C."/>
            <person name="LaButti K."/>
            <person name="Lindquist E.A."/>
            <person name="Lipzen A."/>
            <person name="Lundell T."/>
            <person name="Morin E."/>
            <person name="Murat C."/>
            <person name="Riley R."/>
            <person name="Ohm R."/>
            <person name="Sun H."/>
            <person name="Tunlid A."/>
            <person name="Henrissat B."/>
            <person name="Grigoriev I.V."/>
            <person name="Hibbett D.S."/>
            <person name="Martin F."/>
        </authorList>
    </citation>
    <scope>NUCLEOTIDE SEQUENCE [LARGE SCALE GENOMIC DNA]</scope>
    <source>
        <strain evidence="1 2">SS14</strain>
    </source>
</reference>
<dbReference type="EMBL" id="KN837379">
    <property type="protein sequence ID" value="KIJ26204.1"/>
    <property type="molecule type" value="Genomic_DNA"/>
</dbReference>
<keyword evidence="2" id="KW-1185">Reference proteome</keyword>
<feature type="non-terminal residue" evidence="1">
    <location>
        <position position="133"/>
    </location>
</feature>
<protein>
    <recommendedName>
        <fullName evidence="3">F-box domain-containing protein</fullName>
    </recommendedName>
</protein>
<evidence type="ECO:0000313" key="2">
    <source>
        <dbReference type="Proteomes" id="UP000054279"/>
    </source>
</evidence>
<dbReference type="HOGENOM" id="CLU_018544_3_2_1"/>
<organism evidence="1 2">
    <name type="scientific">Sphaerobolus stellatus (strain SS14)</name>
    <dbReference type="NCBI Taxonomy" id="990650"/>
    <lineage>
        <taxon>Eukaryota</taxon>
        <taxon>Fungi</taxon>
        <taxon>Dikarya</taxon>
        <taxon>Basidiomycota</taxon>
        <taxon>Agaricomycotina</taxon>
        <taxon>Agaricomycetes</taxon>
        <taxon>Phallomycetidae</taxon>
        <taxon>Geastrales</taxon>
        <taxon>Sphaerobolaceae</taxon>
        <taxon>Sphaerobolus</taxon>
    </lineage>
</organism>